<dbReference type="PANTHER" id="PTHR43322:SF5">
    <property type="entry name" value="1-DEOXY-D-XYLULOSE-5-PHOSPHATE SYNTHASE, CHLOROPLASTIC"/>
    <property type="match status" value="1"/>
</dbReference>
<reference evidence="12" key="1">
    <citation type="submission" date="2020-02" db="EMBL/GenBank/DDBJ databases">
        <authorList>
            <person name="Meier V. D."/>
        </authorList>
    </citation>
    <scope>NUCLEOTIDE SEQUENCE</scope>
    <source>
        <strain evidence="12">AVDCRST_MAG10</strain>
    </source>
</reference>
<feature type="binding site" evidence="10">
    <location>
        <position position="145"/>
    </location>
    <ligand>
        <name>Mg(2+)</name>
        <dbReference type="ChEBI" id="CHEBI:18420"/>
    </ligand>
</feature>
<dbReference type="CDD" id="cd07033">
    <property type="entry name" value="TPP_PYR_DXS_TK_like"/>
    <property type="match status" value="1"/>
</dbReference>
<dbReference type="AlphaFoldDB" id="A0A6J4H1G7"/>
<keyword evidence="6 10" id="KW-0460">Magnesium</keyword>
<dbReference type="SUPFAM" id="SSF52922">
    <property type="entry name" value="TK C-terminal domain-like"/>
    <property type="match status" value="1"/>
</dbReference>
<feature type="binding site" evidence="10">
    <location>
        <position position="365"/>
    </location>
    <ligand>
        <name>thiamine diphosphate</name>
        <dbReference type="ChEBI" id="CHEBI:58937"/>
    </ligand>
</feature>
<dbReference type="GO" id="GO:0016114">
    <property type="term" value="P:terpenoid biosynthetic process"/>
    <property type="evidence" value="ECO:0007669"/>
    <property type="project" value="UniProtKB-UniRule"/>
</dbReference>
<name>A0A6J4H1G7_9ACTN</name>
<evidence type="ECO:0000256" key="5">
    <source>
        <dbReference type="ARBA" id="ARBA00022723"/>
    </source>
</evidence>
<dbReference type="GO" id="GO:0005829">
    <property type="term" value="C:cytosol"/>
    <property type="evidence" value="ECO:0007669"/>
    <property type="project" value="TreeGrafter"/>
</dbReference>
<keyword evidence="9 10" id="KW-0414">Isoprene biosynthesis</keyword>
<dbReference type="HAMAP" id="MF_00315">
    <property type="entry name" value="DXP_synth"/>
    <property type="match status" value="1"/>
</dbReference>
<sequence>MLLETITGPGDLRKLDEDELEQLAGEIRAFIVQSVSVTGGHLGSNLGVVELTLALHRVFESPKDLLLWDTGHQAYVHKILTGRRERFSKLRQANGLSGYPSRAESPHDWVENSHASTILGYAHGLAMAMDLQHEADRRVVAVIGDGSMTGGMAYEALNNLGHSGRRVLIILNDNGRSYAPTVSRLANGLTRLRLNPSYVKSRDRIQRILRGVPGIGEQLELGMEGMRAASREVLGSGGFFEALGVRYIGPIDGHDIDLLETTLRRSAELDGPILIHVLTQKGRGYKPAEDDDEKCLHDTPVFDPVTGPPPSVPAGYTQAFADAIVAAAGDNLDIVAISAAMVGPVGLIPFQTRHPDRLLDVGIAEQHAVTTAAGMAMAGLRPVVAIYSTFLTRAFDQINLDVGLHGLPVIFAIDRAGITGDDGPSHHGILDMALLSKVPGMTVFAPSSAQEVEVMLTEALSITDGPSAIRYPKGAARQVPPDEVGSGLSARVLQRGDDVCILAVGKMVEAAEEAARVLEQQGVSATVWDVRLVKPLDPLMIADAATHPLVVSVEDGVREGGAGTAIADAVGATAEGRPSPAVVVLGVPDRYIAQAPPAAILATLGLDGPGIAASVIRAVEAAEAVTETH</sequence>
<evidence type="ECO:0000256" key="4">
    <source>
        <dbReference type="ARBA" id="ARBA00022679"/>
    </source>
</evidence>
<organism evidence="12">
    <name type="scientific">uncultured Acidimicrobiales bacterium</name>
    <dbReference type="NCBI Taxonomy" id="310071"/>
    <lineage>
        <taxon>Bacteria</taxon>
        <taxon>Bacillati</taxon>
        <taxon>Actinomycetota</taxon>
        <taxon>Acidimicrobiia</taxon>
        <taxon>Acidimicrobiales</taxon>
        <taxon>environmental samples</taxon>
    </lineage>
</organism>
<evidence type="ECO:0000256" key="9">
    <source>
        <dbReference type="ARBA" id="ARBA00023229"/>
    </source>
</evidence>
<evidence type="ECO:0000256" key="6">
    <source>
        <dbReference type="ARBA" id="ARBA00022842"/>
    </source>
</evidence>
<dbReference type="InterPro" id="IPR049557">
    <property type="entry name" value="Transketolase_CS"/>
</dbReference>
<comment type="similarity">
    <text evidence="2 10">Belongs to the transketolase family. DXPS subfamily.</text>
</comment>
<dbReference type="UniPathway" id="UPA00064">
    <property type="reaction ID" value="UER00091"/>
</dbReference>
<dbReference type="Gene3D" id="3.40.50.920">
    <property type="match status" value="1"/>
</dbReference>
<comment type="subunit">
    <text evidence="3 10">Homodimer.</text>
</comment>
<keyword evidence="4 10" id="KW-0808">Transferase</keyword>
<feature type="binding site" evidence="10">
    <location>
        <begin position="146"/>
        <end position="147"/>
    </location>
    <ligand>
        <name>thiamine diphosphate</name>
        <dbReference type="ChEBI" id="CHEBI:58937"/>
    </ligand>
</feature>
<dbReference type="InterPro" id="IPR005477">
    <property type="entry name" value="Dxylulose-5-P_synthase"/>
</dbReference>
<feature type="binding site" evidence="10">
    <location>
        <position position="72"/>
    </location>
    <ligand>
        <name>thiamine diphosphate</name>
        <dbReference type="ChEBI" id="CHEBI:58937"/>
    </ligand>
</feature>
<dbReference type="Pfam" id="PF13292">
    <property type="entry name" value="DXP_synthase_N"/>
    <property type="match status" value="1"/>
</dbReference>
<dbReference type="PROSITE" id="PS00802">
    <property type="entry name" value="TRANSKETOLASE_2"/>
    <property type="match status" value="1"/>
</dbReference>
<gene>
    <name evidence="10" type="primary">dxs</name>
    <name evidence="12" type="ORF">AVDCRST_MAG10-194</name>
</gene>
<dbReference type="Gene3D" id="3.40.50.970">
    <property type="match status" value="2"/>
</dbReference>
<comment type="catalytic activity">
    <reaction evidence="10">
        <text>D-glyceraldehyde 3-phosphate + pyruvate + H(+) = 1-deoxy-D-xylulose 5-phosphate + CO2</text>
        <dbReference type="Rhea" id="RHEA:12605"/>
        <dbReference type="ChEBI" id="CHEBI:15361"/>
        <dbReference type="ChEBI" id="CHEBI:15378"/>
        <dbReference type="ChEBI" id="CHEBI:16526"/>
        <dbReference type="ChEBI" id="CHEBI:57792"/>
        <dbReference type="ChEBI" id="CHEBI:59776"/>
        <dbReference type="EC" id="2.2.1.7"/>
    </reaction>
</comment>
<keyword evidence="5 10" id="KW-0479">Metal-binding</keyword>
<dbReference type="EMBL" id="CADCTB010000013">
    <property type="protein sequence ID" value="CAA9212401.1"/>
    <property type="molecule type" value="Genomic_DNA"/>
</dbReference>
<evidence type="ECO:0000313" key="12">
    <source>
        <dbReference type="EMBL" id="CAA9212401.1"/>
    </source>
</evidence>
<dbReference type="Pfam" id="PF02779">
    <property type="entry name" value="Transket_pyr"/>
    <property type="match status" value="1"/>
</dbReference>
<dbReference type="PANTHER" id="PTHR43322">
    <property type="entry name" value="1-D-DEOXYXYLULOSE 5-PHOSPHATE SYNTHASE-RELATED"/>
    <property type="match status" value="1"/>
</dbReference>
<proteinExistence type="inferred from homology"/>
<evidence type="ECO:0000256" key="8">
    <source>
        <dbReference type="ARBA" id="ARBA00023052"/>
    </source>
</evidence>
<evidence type="ECO:0000256" key="10">
    <source>
        <dbReference type="HAMAP-Rule" id="MF_00315"/>
    </source>
</evidence>
<dbReference type="InterPro" id="IPR029061">
    <property type="entry name" value="THDP-binding"/>
</dbReference>
<dbReference type="InterPro" id="IPR020826">
    <property type="entry name" value="Transketolase_BS"/>
</dbReference>
<evidence type="ECO:0000259" key="11">
    <source>
        <dbReference type="SMART" id="SM00861"/>
    </source>
</evidence>
<dbReference type="PROSITE" id="PS00801">
    <property type="entry name" value="TRANSKETOLASE_1"/>
    <property type="match status" value="1"/>
</dbReference>
<evidence type="ECO:0000256" key="7">
    <source>
        <dbReference type="ARBA" id="ARBA00022977"/>
    </source>
</evidence>
<evidence type="ECO:0000256" key="1">
    <source>
        <dbReference type="ARBA" id="ARBA00004980"/>
    </source>
</evidence>
<dbReference type="NCBIfam" id="NF003933">
    <property type="entry name" value="PRK05444.2-2"/>
    <property type="match status" value="1"/>
</dbReference>
<feature type="binding site" evidence="10">
    <location>
        <position position="285"/>
    </location>
    <ligand>
        <name>thiamine diphosphate</name>
        <dbReference type="ChEBI" id="CHEBI:58937"/>
    </ligand>
</feature>
<dbReference type="SUPFAM" id="SSF52518">
    <property type="entry name" value="Thiamin diphosphate-binding fold (THDP-binding)"/>
    <property type="match status" value="2"/>
</dbReference>
<dbReference type="GO" id="GO:0000287">
    <property type="term" value="F:magnesium ion binding"/>
    <property type="evidence" value="ECO:0007669"/>
    <property type="project" value="UniProtKB-UniRule"/>
</dbReference>
<protein>
    <recommendedName>
        <fullName evidence="10">1-deoxy-D-xylulose-5-phosphate synthase</fullName>
        <ecNumber evidence="10">2.2.1.7</ecNumber>
    </recommendedName>
    <alternativeName>
        <fullName evidence="10">1-deoxyxylulose-5-phosphate synthase</fullName>
        <shortName evidence="10">DXP synthase</shortName>
        <shortName evidence="10">DXPS</shortName>
    </alternativeName>
</protein>
<dbReference type="GO" id="GO:0009228">
    <property type="term" value="P:thiamine biosynthetic process"/>
    <property type="evidence" value="ECO:0007669"/>
    <property type="project" value="UniProtKB-UniRule"/>
</dbReference>
<dbReference type="GO" id="GO:0008661">
    <property type="term" value="F:1-deoxy-D-xylulose-5-phosphate synthase activity"/>
    <property type="evidence" value="ECO:0007669"/>
    <property type="project" value="UniProtKB-UniRule"/>
</dbReference>
<feature type="binding site" evidence="10">
    <location>
        <position position="174"/>
    </location>
    <ligand>
        <name>thiamine diphosphate</name>
        <dbReference type="ChEBI" id="CHEBI:58937"/>
    </ligand>
</feature>
<dbReference type="InterPro" id="IPR005475">
    <property type="entry name" value="Transketolase-like_Pyr-bd"/>
</dbReference>
<dbReference type="NCBIfam" id="TIGR00204">
    <property type="entry name" value="dxs"/>
    <property type="match status" value="1"/>
</dbReference>
<dbReference type="InterPro" id="IPR033248">
    <property type="entry name" value="Transketolase_C"/>
</dbReference>
<dbReference type="SMART" id="SM00861">
    <property type="entry name" value="Transket_pyr"/>
    <property type="match status" value="1"/>
</dbReference>
<accession>A0A6J4H1G7</accession>
<keyword evidence="7 10" id="KW-0784">Thiamine biosynthesis</keyword>
<feature type="binding site" evidence="10">
    <location>
        <position position="174"/>
    </location>
    <ligand>
        <name>Mg(2+)</name>
        <dbReference type="ChEBI" id="CHEBI:18420"/>
    </ligand>
</feature>
<dbReference type="GO" id="GO:0030976">
    <property type="term" value="F:thiamine pyrophosphate binding"/>
    <property type="evidence" value="ECO:0007669"/>
    <property type="project" value="UniProtKB-UniRule"/>
</dbReference>
<evidence type="ECO:0000256" key="2">
    <source>
        <dbReference type="ARBA" id="ARBA00011081"/>
    </source>
</evidence>
<evidence type="ECO:0000256" key="3">
    <source>
        <dbReference type="ARBA" id="ARBA00011738"/>
    </source>
</evidence>
<dbReference type="CDD" id="cd02007">
    <property type="entry name" value="TPP_DXS"/>
    <property type="match status" value="1"/>
</dbReference>
<feature type="domain" description="Transketolase-like pyrimidine-binding" evidence="11">
    <location>
        <begin position="314"/>
        <end position="478"/>
    </location>
</feature>
<dbReference type="Pfam" id="PF02780">
    <property type="entry name" value="Transketolase_C"/>
    <property type="match status" value="1"/>
</dbReference>
<dbReference type="GO" id="GO:0019288">
    <property type="term" value="P:isopentenyl diphosphate biosynthetic process, methylerythritol 4-phosphate pathway"/>
    <property type="evidence" value="ECO:0007669"/>
    <property type="project" value="TreeGrafter"/>
</dbReference>
<keyword evidence="8 10" id="KW-0786">Thiamine pyrophosphate</keyword>
<comment type="cofactor">
    <cofactor evidence="10">
        <name>thiamine diphosphate</name>
        <dbReference type="ChEBI" id="CHEBI:58937"/>
    </cofactor>
    <text evidence="10">Binds 1 thiamine pyrophosphate per subunit.</text>
</comment>
<comment type="pathway">
    <text evidence="1 10">Metabolic intermediate biosynthesis; 1-deoxy-D-xylulose 5-phosphate biosynthesis; 1-deoxy-D-xylulose 5-phosphate from D-glyceraldehyde 3-phosphate and pyruvate: step 1/1.</text>
</comment>
<comment type="function">
    <text evidence="10">Catalyzes the acyloin condensation reaction between C atoms 2 and 3 of pyruvate and glyceraldehyde 3-phosphate to yield 1-deoxy-D-xylulose-5-phosphate (DXP).</text>
</comment>
<dbReference type="InterPro" id="IPR009014">
    <property type="entry name" value="Transketo_C/PFOR_II"/>
</dbReference>
<comment type="cofactor">
    <cofactor evidence="10">
        <name>Mg(2+)</name>
        <dbReference type="ChEBI" id="CHEBI:18420"/>
    </cofactor>
    <text evidence="10">Binds 1 Mg(2+) ion per subunit.</text>
</comment>
<dbReference type="EC" id="2.2.1.7" evidence="10"/>
<feature type="binding site" evidence="10">
    <location>
        <begin position="113"/>
        <end position="115"/>
    </location>
    <ligand>
        <name>thiamine diphosphate</name>
        <dbReference type="ChEBI" id="CHEBI:58937"/>
    </ligand>
</feature>